<evidence type="ECO:0000256" key="1">
    <source>
        <dbReference type="SAM" id="MobiDB-lite"/>
    </source>
</evidence>
<proteinExistence type="predicted"/>
<name>A0AAD4BTG5_BOLED</name>
<organism evidence="2 3">
    <name type="scientific">Boletus edulis BED1</name>
    <dbReference type="NCBI Taxonomy" id="1328754"/>
    <lineage>
        <taxon>Eukaryota</taxon>
        <taxon>Fungi</taxon>
        <taxon>Dikarya</taxon>
        <taxon>Basidiomycota</taxon>
        <taxon>Agaricomycotina</taxon>
        <taxon>Agaricomycetes</taxon>
        <taxon>Agaricomycetidae</taxon>
        <taxon>Boletales</taxon>
        <taxon>Boletineae</taxon>
        <taxon>Boletaceae</taxon>
        <taxon>Boletoideae</taxon>
        <taxon>Boletus</taxon>
    </lineage>
</organism>
<sequence length="202" mass="22243">MPPPSVTHDMQNLQLDGGSRHSSDFGSAGHLHHYPHYRHDFLTTLAELRGDVDTPLTPFTSASTGSSRSTLMEPSISSLPSLFATPSFLDTCCMFHENPGPSWYPSVRENDDGHASVQDPTICKWQTESGAICGHPISVAHCSEHLATAHGISKMALDFRVACRWCPDGARPVKRANIVRHVRESHLHHPRRASRLGRNLPA</sequence>
<protein>
    <submittedName>
        <fullName evidence="2">Uncharacterized protein</fullName>
    </submittedName>
</protein>
<dbReference type="EMBL" id="WHUW01000015">
    <property type="protein sequence ID" value="KAF8438932.1"/>
    <property type="molecule type" value="Genomic_DNA"/>
</dbReference>
<dbReference type="Proteomes" id="UP001194468">
    <property type="component" value="Unassembled WGS sequence"/>
</dbReference>
<gene>
    <name evidence="2" type="ORF">L210DRAFT_2235413</name>
</gene>
<reference evidence="2" key="2">
    <citation type="journal article" date="2020" name="Nat. Commun.">
        <title>Large-scale genome sequencing of mycorrhizal fungi provides insights into the early evolution of symbiotic traits.</title>
        <authorList>
            <person name="Miyauchi S."/>
            <person name="Kiss E."/>
            <person name="Kuo A."/>
            <person name="Drula E."/>
            <person name="Kohler A."/>
            <person name="Sanchez-Garcia M."/>
            <person name="Morin E."/>
            <person name="Andreopoulos B."/>
            <person name="Barry K.W."/>
            <person name="Bonito G."/>
            <person name="Buee M."/>
            <person name="Carver A."/>
            <person name="Chen C."/>
            <person name="Cichocki N."/>
            <person name="Clum A."/>
            <person name="Culley D."/>
            <person name="Crous P.W."/>
            <person name="Fauchery L."/>
            <person name="Girlanda M."/>
            <person name="Hayes R.D."/>
            <person name="Keri Z."/>
            <person name="LaButti K."/>
            <person name="Lipzen A."/>
            <person name="Lombard V."/>
            <person name="Magnuson J."/>
            <person name="Maillard F."/>
            <person name="Murat C."/>
            <person name="Nolan M."/>
            <person name="Ohm R.A."/>
            <person name="Pangilinan J."/>
            <person name="Pereira M.F."/>
            <person name="Perotto S."/>
            <person name="Peter M."/>
            <person name="Pfister S."/>
            <person name="Riley R."/>
            <person name="Sitrit Y."/>
            <person name="Stielow J.B."/>
            <person name="Szollosi G."/>
            <person name="Zifcakova L."/>
            <person name="Stursova M."/>
            <person name="Spatafora J.W."/>
            <person name="Tedersoo L."/>
            <person name="Vaario L.M."/>
            <person name="Yamada A."/>
            <person name="Yan M."/>
            <person name="Wang P."/>
            <person name="Xu J."/>
            <person name="Bruns T."/>
            <person name="Baldrian P."/>
            <person name="Vilgalys R."/>
            <person name="Dunand C."/>
            <person name="Henrissat B."/>
            <person name="Grigoriev I.V."/>
            <person name="Hibbett D."/>
            <person name="Nagy L.G."/>
            <person name="Martin F.M."/>
        </authorList>
    </citation>
    <scope>NUCLEOTIDE SEQUENCE</scope>
    <source>
        <strain evidence="2">BED1</strain>
    </source>
</reference>
<evidence type="ECO:0000313" key="3">
    <source>
        <dbReference type="Proteomes" id="UP001194468"/>
    </source>
</evidence>
<keyword evidence="3" id="KW-1185">Reference proteome</keyword>
<evidence type="ECO:0000313" key="2">
    <source>
        <dbReference type="EMBL" id="KAF8438932.1"/>
    </source>
</evidence>
<accession>A0AAD4BTG5</accession>
<comment type="caution">
    <text evidence="2">The sequence shown here is derived from an EMBL/GenBank/DDBJ whole genome shotgun (WGS) entry which is preliminary data.</text>
</comment>
<feature type="region of interest" description="Disordered" evidence="1">
    <location>
        <begin position="1"/>
        <end position="24"/>
    </location>
</feature>
<reference evidence="2" key="1">
    <citation type="submission" date="2019-10" db="EMBL/GenBank/DDBJ databases">
        <authorList>
            <consortium name="DOE Joint Genome Institute"/>
            <person name="Kuo A."/>
            <person name="Miyauchi S."/>
            <person name="Kiss E."/>
            <person name="Drula E."/>
            <person name="Kohler A."/>
            <person name="Sanchez-Garcia M."/>
            <person name="Andreopoulos B."/>
            <person name="Barry K.W."/>
            <person name="Bonito G."/>
            <person name="Buee M."/>
            <person name="Carver A."/>
            <person name="Chen C."/>
            <person name="Cichocki N."/>
            <person name="Clum A."/>
            <person name="Culley D."/>
            <person name="Crous P.W."/>
            <person name="Fauchery L."/>
            <person name="Girlanda M."/>
            <person name="Hayes R."/>
            <person name="Keri Z."/>
            <person name="LaButti K."/>
            <person name="Lipzen A."/>
            <person name="Lombard V."/>
            <person name="Magnuson J."/>
            <person name="Maillard F."/>
            <person name="Morin E."/>
            <person name="Murat C."/>
            <person name="Nolan M."/>
            <person name="Ohm R."/>
            <person name="Pangilinan J."/>
            <person name="Pereira M."/>
            <person name="Perotto S."/>
            <person name="Peter M."/>
            <person name="Riley R."/>
            <person name="Sitrit Y."/>
            <person name="Stielow B."/>
            <person name="Szollosi G."/>
            <person name="Zifcakova L."/>
            <person name="Stursova M."/>
            <person name="Spatafora J.W."/>
            <person name="Tedersoo L."/>
            <person name="Vaario L.-M."/>
            <person name="Yamada A."/>
            <person name="Yan M."/>
            <person name="Wang P."/>
            <person name="Xu J."/>
            <person name="Bruns T."/>
            <person name="Baldrian P."/>
            <person name="Vilgalys R."/>
            <person name="Henrissat B."/>
            <person name="Grigoriev I.V."/>
            <person name="Hibbett D."/>
            <person name="Nagy L.G."/>
            <person name="Martin F.M."/>
        </authorList>
    </citation>
    <scope>NUCLEOTIDE SEQUENCE</scope>
    <source>
        <strain evidence="2">BED1</strain>
    </source>
</reference>
<dbReference type="AlphaFoldDB" id="A0AAD4BTG5"/>